<keyword evidence="3" id="KW-0520">NAD</keyword>
<evidence type="ECO:0000256" key="3">
    <source>
        <dbReference type="ARBA" id="ARBA00023027"/>
    </source>
</evidence>
<dbReference type="PROSITE" id="PS00671">
    <property type="entry name" value="D_2_HYDROXYACID_DH_3"/>
    <property type="match status" value="1"/>
</dbReference>
<protein>
    <submittedName>
        <fullName evidence="7">Uncharacterized protein</fullName>
    </submittedName>
</protein>
<dbReference type="Pfam" id="PF02826">
    <property type="entry name" value="2-Hacid_dh_C"/>
    <property type="match status" value="1"/>
</dbReference>
<evidence type="ECO:0000259" key="5">
    <source>
        <dbReference type="Pfam" id="PF00389"/>
    </source>
</evidence>
<dbReference type="CDD" id="cd05300">
    <property type="entry name" value="2-Hacid_dh_1"/>
    <property type="match status" value="1"/>
</dbReference>
<keyword evidence="2 4" id="KW-0560">Oxidoreductase</keyword>
<evidence type="ECO:0000313" key="8">
    <source>
        <dbReference type="Proteomes" id="UP000178606"/>
    </source>
</evidence>
<feature type="domain" description="D-isomer specific 2-hydroxyacid dehydrogenase NAD-binding" evidence="6">
    <location>
        <begin position="106"/>
        <end position="282"/>
    </location>
</feature>
<dbReference type="PANTHER" id="PTHR43333:SF1">
    <property type="entry name" value="D-ISOMER SPECIFIC 2-HYDROXYACID DEHYDROGENASE NAD-BINDING DOMAIN-CONTAINING PROTEIN"/>
    <property type="match status" value="1"/>
</dbReference>
<feature type="domain" description="D-isomer specific 2-hydroxyacid dehydrogenase catalytic" evidence="5">
    <location>
        <begin position="6"/>
        <end position="313"/>
    </location>
</feature>
<reference evidence="7 8" key="1">
    <citation type="journal article" date="2016" name="Nat. Commun.">
        <title>Thousands of microbial genomes shed light on interconnected biogeochemical processes in an aquifer system.</title>
        <authorList>
            <person name="Anantharaman K."/>
            <person name="Brown C.T."/>
            <person name="Hug L.A."/>
            <person name="Sharon I."/>
            <person name="Castelle C.J."/>
            <person name="Probst A.J."/>
            <person name="Thomas B.C."/>
            <person name="Singh A."/>
            <person name="Wilkins M.J."/>
            <person name="Karaoz U."/>
            <person name="Brodie E.L."/>
            <person name="Williams K.H."/>
            <person name="Hubbard S.S."/>
            <person name="Banfield J.F."/>
        </authorList>
    </citation>
    <scope>NUCLEOTIDE SEQUENCE [LARGE SCALE GENOMIC DNA]</scope>
    <source>
        <strain evidence="8">RIFCSPLOWO2_12_FULL_64_10</strain>
    </source>
</reference>
<evidence type="ECO:0000256" key="1">
    <source>
        <dbReference type="ARBA" id="ARBA00005854"/>
    </source>
</evidence>
<sequence>MKLVTTHRLPEDAVRAISPDIEILQVAGEEALLRAAPDADAIIGGFGGSSGAQFERLVRAAKRVRWIHTSSAGVDPLFCPDFVSRDIVLTCAKGHAVGTLLAEHAFALVLALTRGIAVCARMKTWGRNSRAGRGVSELRGKTLGIVGFGGVGLALARRARAFDMDVVAVRRTPSDDAPEGVAVWGTDRLNDLLACSDAVVLTVPLTQETKGMFDRPAFERMKPTAILVNVGRGEVVDIEALIDALRNNRIAGAGLDVFEQEPLPDDSPLWDMENVVITPHIAGNSPDRAGRNLETVLENLRRFVQGRPLIGVVDKTAGY</sequence>
<evidence type="ECO:0000256" key="4">
    <source>
        <dbReference type="RuleBase" id="RU003719"/>
    </source>
</evidence>
<dbReference type="AlphaFoldDB" id="A0A1F6C6U7"/>
<dbReference type="FunFam" id="3.40.50.720:FF:000203">
    <property type="entry name" value="D-3-phosphoglycerate dehydrogenase (SerA)"/>
    <property type="match status" value="1"/>
</dbReference>
<dbReference type="InterPro" id="IPR006140">
    <property type="entry name" value="D-isomer_DH_NAD-bd"/>
</dbReference>
<dbReference type="SUPFAM" id="SSF52283">
    <property type="entry name" value="Formate/glycerate dehydrogenase catalytic domain-like"/>
    <property type="match status" value="1"/>
</dbReference>
<organism evidence="7 8">
    <name type="scientific">Handelsmanbacteria sp. (strain RIFCSPLOWO2_12_FULL_64_10)</name>
    <dbReference type="NCBI Taxonomy" id="1817868"/>
    <lineage>
        <taxon>Bacteria</taxon>
        <taxon>Candidatus Handelsmaniibacteriota</taxon>
    </lineage>
</organism>
<dbReference type="Gene3D" id="3.40.50.720">
    <property type="entry name" value="NAD(P)-binding Rossmann-like Domain"/>
    <property type="match status" value="2"/>
</dbReference>
<dbReference type="InterPro" id="IPR006139">
    <property type="entry name" value="D-isomer_2_OHA_DH_cat_dom"/>
</dbReference>
<dbReference type="GO" id="GO:0016616">
    <property type="term" value="F:oxidoreductase activity, acting on the CH-OH group of donors, NAD or NADP as acceptor"/>
    <property type="evidence" value="ECO:0007669"/>
    <property type="project" value="InterPro"/>
</dbReference>
<evidence type="ECO:0000313" key="7">
    <source>
        <dbReference type="EMBL" id="OGG44843.1"/>
    </source>
</evidence>
<dbReference type="PROSITE" id="PS00739">
    <property type="entry name" value="ADOHCYASE_2"/>
    <property type="match status" value="1"/>
</dbReference>
<dbReference type="Pfam" id="PF00389">
    <property type="entry name" value="2-Hacid_dh"/>
    <property type="match status" value="1"/>
</dbReference>
<name>A0A1F6C6U7_HANXR</name>
<comment type="similarity">
    <text evidence="1 4">Belongs to the D-isomer specific 2-hydroxyacid dehydrogenase family.</text>
</comment>
<proteinExistence type="inferred from homology"/>
<accession>A0A1F6C6U7</accession>
<dbReference type="InterPro" id="IPR020082">
    <property type="entry name" value="S-Ado-L-homoCys_hydrolase_CS"/>
</dbReference>
<dbReference type="EMBL" id="MFKF01000394">
    <property type="protein sequence ID" value="OGG44843.1"/>
    <property type="molecule type" value="Genomic_DNA"/>
</dbReference>
<dbReference type="InterPro" id="IPR036291">
    <property type="entry name" value="NAD(P)-bd_dom_sf"/>
</dbReference>
<evidence type="ECO:0000259" key="6">
    <source>
        <dbReference type="Pfam" id="PF02826"/>
    </source>
</evidence>
<evidence type="ECO:0000256" key="2">
    <source>
        <dbReference type="ARBA" id="ARBA00023002"/>
    </source>
</evidence>
<dbReference type="PANTHER" id="PTHR43333">
    <property type="entry name" value="2-HACID_DH_C DOMAIN-CONTAINING PROTEIN"/>
    <property type="match status" value="1"/>
</dbReference>
<dbReference type="GO" id="GO:0051287">
    <property type="term" value="F:NAD binding"/>
    <property type="evidence" value="ECO:0007669"/>
    <property type="project" value="InterPro"/>
</dbReference>
<gene>
    <name evidence="7" type="ORF">A3F84_00495</name>
</gene>
<dbReference type="InterPro" id="IPR029753">
    <property type="entry name" value="D-isomer_DH_CS"/>
</dbReference>
<dbReference type="SUPFAM" id="SSF51735">
    <property type="entry name" value="NAD(P)-binding Rossmann-fold domains"/>
    <property type="match status" value="1"/>
</dbReference>
<dbReference type="Proteomes" id="UP000178606">
    <property type="component" value="Unassembled WGS sequence"/>
</dbReference>
<comment type="caution">
    <text evidence="7">The sequence shown here is derived from an EMBL/GenBank/DDBJ whole genome shotgun (WGS) entry which is preliminary data.</text>
</comment>